<protein>
    <submittedName>
        <fullName evidence="1">Uncharacterized protein</fullName>
    </submittedName>
</protein>
<dbReference type="AlphaFoldDB" id="A0AAP0E5P5"/>
<dbReference type="Proteomes" id="UP001419268">
    <property type="component" value="Unassembled WGS sequence"/>
</dbReference>
<reference evidence="1 2" key="1">
    <citation type="submission" date="2024-01" db="EMBL/GenBank/DDBJ databases">
        <title>Genome assemblies of Stephania.</title>
        <authorList>
            <person name="Yang L."/>
        </authorList>
    </citation>
    <scope>NUCLEOTIDE SEQUENCE [LARGE SCALE GENOMIC DNA]</scope>
    <source>
        <strain evidence="1">JXDWG</strain>
        <tissue evidence="1">Leaf</tissue>
    </source>
</reference>
<gene>
    <name evidence="1" type="ORF">Scep_029625</name>
</gene>
<dbReference type="EMBL" id="JBBNAG010000013">
    <property type="protein sequence ID" value="KAK9083154.1"/>
    <property type="molecule type" value="Genomic_DNA"/>
</dbReference>
<evidence type="ECO:0000313" key="1">
    <source>
        <dbReference type="EMBL" id="KAK9083154.1"/>
    </source>
</evidence>
<keyword evidence="2" id="KW-1185">Reference proteome</keyword>
<name>A0AAP0E5P5_9MAGN</name>
<accession>A0AAP0E5P5</accession>
<comment type="caution">
    <text evidence="1">The sequence shown here is derived from an EMBL/GenBank/DDBJ whole genome shotgun (WGS) entry which is preliminary data.</text>
</comment>
<organism evidence="1 2">
    <name type="scientific">Stephania cephalantha</name>
    <dbReference type="NCBI Taxonomy" id="152367"/>
    <lineage>
        <taxon>Eukaryota</taxon>
        <taxon>Viridiplantae</taxon>
        <taxon>Streptophyta</taxon>
        <taxon>Embryophyta</taxon>
        <taxon>Tracheophyta</taxon>
        <taxon>Spermatophyta</taxon>
        <taxon>Magnoliopsida</taxon>
        <taxon>Ranunculales</taxon>
        <taxon>Menispermaceae</taxon>
        <taxon>Menispermoideae</taxon>
        <taxon>Cissampelideae</taxon>
        <taxon>Stephania</taxon>
    </lineage>
</organism>
<proteinExistence type="predicted"/>
<evidence type="ECO:0000313" key="2">
    <source>
        <dbReference type="Proteomes" id="UP001419268"/>
    </source>
</evidence>
<sequence>MKDYSDSLAIAGALVSDDDLISNTLVGLEAEYLPIITLLQDKKSLRWSEFQASLLVFKAIFS</sequence>